<accession>A0A6M8BCP8</accession>
<sequence length="81" mass="9309">MSLYPTDTARLTLDLERAIAQGWNPVCRITYNRDTWVNLLQPLSAYSFNEAKLLCQEASGSWVAWVPDYGEVVLDRSDFYC</sequence>
<dbReference type="EMBL" id="CP053661">
    <property type="protein sequence ID" value="QKD82657.1"/>
    <property type="molecule type" value="Genomic_DNA"/>
</dbReference>
<dbReference type="RefSeq" id="WP_172355649.1">
    <property type="nucleotide sequence ID" value="NZ_CP053661.1"/>
</dbReference>
<protein>
    <submittedName>
        <fullName evidence="1">Uncharacterized protein</fullName>
    </submittedName>
</protein>
<dbReference type="AlphaFoldDB" id="A0A6M8BCP8"/>
<evidence type="ECO:0000313" key="1">
    <source>
        <dbReference type="EMBL" id="QKD82657.1"/>
    </source>
</evidence>
<keyword evidence="2" id="KW-1185">Reference proteome</keyword>
<dbReference type="Proteomes" id="UP000505210">
    <property type="component" value="Chromosome"/>
</dbReference>
<dbReference type="KEGG" id="theu:HPC62_11110"/>
<evidence type="ECO:0000313" key="2">
    <source>
        <dbReference type="Proteomes" id="UP000505210"/>
    </source>
</evidence>
<reference evidence="1 2" key="1">
    <citation type="submission" date="2020-05" db="EMBL/GenBank/DDBJ databases">
        <title>Complete genome sequence of of a novel Thermoleptolyngbya strain isolated from hot springs of Ganzi, Sichuan China.</title>
        <authorList>
            <person name="Tang J."/>
            <person name="Daroch M."/>
            <person name="Li L."/>
            <person name="Waleron K."/>
            <person name="Waleron M."/>
            <person name="Waleron M."/>
        </authorList>
    </citation>
    <scope>NUCLEOTIDE SEQUENCE [LARGE SCALE GENOMIC DNA]</scope>
    <source>
        <strain evidence="1 2">PKUAC-SCTA183</strain>
    </source>
</reference>
<organism evidence="1 2">
    <name type="scientific">Thermoleptolyngbya sichuanensis A183</name>
    <dbReference type="NCBI Taxonomy" id="2737172"/>
    <lineage>
        <taxon>Bacteria</taxon>
        <taxon>Bacillati</taxon>
        <taxon>Cyanobacteriota</taxon>
        <taxon>Cyanophyceae</taxon>
        <taxon>Oculatellales</taxon>
        <taxon>Oculatellaceae</taxon>
        <taxon>Thermoleptolyngbya</taxon>
        <taxon>Thermoleptolyngbya sichuanensis</taxon>
    </lineage>
</organism>
<gene>
    <name evidence="1" type="ORF">HPC62_11110</name>
</gene>
<proteinExistence type="predicted"/>
<name>A0A6M8BCP8_9CYAN</name>